<comment type="caution">
    <text evidence="4">The sequence shown here is derived from an EMBL/GenBank/DDBJ whole genome shotgun (WGS) entry which is preliminary data.</text>
</comment>
<feature type="domain" description="CCHC-type" evidence="3">
    <location>
        <begin position="253"/>
        <end position="268"/>
    </location>
</feature>
<keyword evidence="1" id="KW-0479">Metal-binding</keyword>
<dbReference type="InterPro" id="IPR036875">
    <property type="entry name" value="Znf_CCHC_sf"/>
</dbReference>
<feature type="compositionally biased region" description="Basic residues" evidence="2">
    <location>
        <begin position="365"/>
        <end position="376"/>
    </location>
</feature>
<keyword evidence="1" id="KW-0863">Zinc-finger</keyword>
<dbReference type="GO" id="GO:0003676">
    <property type="term" value="F:nucleic acid binding"/>
    <property type="evidence" value="ECO:0007669"/>
    <property type="project" value="InterPro"/>
</dbReference>
<dbReference type="InterPro" id="IPR001878">
    <property type="entry name" value="Znf_CCHC"/>
</dbReference>
<dbReference type="EMBL" id="JABSTR010000001">
    <property type="protein sequence ID" value="KAH9362782.1"/>
    <property type="molecule type" value="Genomic_DNA"/>
</dbReference>
<dbReference type="Proteomes" id="UP000821853">
    <property type="component" value="Chromosome 1"/>
</dbReference>
<evidence type="ECO:0000256" key="1">
    <source>
        <dbReference type="PROSITE-ProRule" id="PRU00047"/>
    </source>
</evidence>
<feature type="region of interest" description="Disordered" evidence="2">
    <location>
        <begin position="459"/>
        <end position="545"/>
    </location>
</feature>
<dbReference type="AlphaFoldDB" id="A0A9J6F979"/>
<protein>
    <recommendedName>
        <fullName evidence="3">CCHC-type domain-containing protein</fullName>
    </recommendedName>
</protein>
<gene>
    <name evidence="4" type="ORF">HPB48_015255</name>
</gene>
<evidence type="ECO:0000313" key="5">
    <source>
        <dbReference type="Proteomes" id="UP000821853"/>
    </source>
</evidence>
<evidence type="ECO:0000256" key="2">
    <source>
        <dbReference type="SAM" id="MobiDB-lite"/>
    </source>
</evidence>
<keyword evidence="1" id="KW-0862">Zinc</keyword>
<feature type="region of interest" description="Disordered" evidence="2">
    <location>
        <begin position="323"/>
        <end position="429"/>
    </location>
</feature>
<dbReference type="VEuPathDB" id="VectorBase:HLOH_050327"/>
<name>A0A9J6F979_HAELO</name>
<keyword evidence="5" id="KW-1185">Reference proteome</keyword>
<sequence length="612" mass="67873">MEVSTDDGEQGARGTLTAGDDESTVQCAGWTVVTRRGRPKERTPVSAADKQQVKPNAGKQAKGSNLTRAQFAQKVNRTFARTARMPRMPAETEKIIIRPRGGLAIREVEPLEFNRALATAAKIDLSAFRQDITYPNPGQNILVVSTPCLVRAQAYSNVRELNMRGKKYEVFAYRAAPDNNVKGIIYNISPTYTQADIKECVIHGGNPTAIEAHRIGESRAVVVLFEGQRIPRHVNFAGYMTRCRLYRQHREVCYTCGQVGHRKDVCPRPEIKVCFACGTANPEPDHEAACKPRCKLCGGPHASGTGSCPNKFKTPFVVRQREREHKIAQQKAETAKSKVRLFFPGGGEFPRLGDKQQKQEQQLGRSRKASRSQSRGKSRERERSHSRGRSTWAQMAAGKGRRITPENGADKMANGGNGKAPPASSNTDNEEIAELRGMVKQLIETVKKQGEMLERYRLASTQQTTTAPKEGTGWQLGNVPRPASLTPPWVGTTEPLQPLSKKMRKRAVETPAAVEDDSGMVDDAASVTSNADDERRPEDDGINYGTRIHKQGKRIDKVSNQVRSLCERMNGMEQGLTKLQQEFAEFKQFIKDQLAQVTRVVTELSTKHGQTV</sequence>
<dbReference type="GO" id="GO:0008270">
    <property type="term" value="F:zinc ion binding"/>
    <property type="evidence" value="ECO:0007669"/>
    <property type="project" value="UniProtKB-KW"/>
</dbReference>
<dbReference type="SUPFAM" id="SSF57756">
    <property type="entry name" value="Retrovirus zinc finger-like domains"/>
    <property type="match status" value="1"/>
</dbReference>
<dbReference type="PROSITE" id="PS50158">
    <property type="entry name" value="ZF_CCHC"/>
    <property type="match status" value="1"/>
</dbReference>
<evidence type="ECO:0000313" key="4">
    <source>
        <dbReference type="EMBL" id="KAH9362782.1"/>
    </source>
</evidence>
<accession>A0A9J6F979</accession>
<evidence type="ECO:0000259" key="3">
    <source>
        <dbReference type="PROSITE" id="PS50158"/>
    </source>
</evidence>
<feature type="region of interest" description="Disordered" evidence="2">
    <location>
        <begin position="1"/>
        <end position="66"/>
    </location>
</feature>
<organism evidence="4 5">
    <name type="scientific">Haemaphysalis longicornis</name>
    <name type="common">Bush tick</name>
    <dbReference type="NCBI Taxonomy" id="44386"/>
    <lineage>
        <taxon>Eukaryota</taxon>
        <taxon>Metazoa</taxon>
        <taxon>Ecdysozoa</taxon>
        <taxon>Arthropoda</taxon>
        <taxon>Chelicerata</taxon>
        <taxon>Arachnida</taxon>
        <taxon>Acari</taxon>
        <taxon>Parasitiformes</taxon>
        <taxon>Ixodida</taxon>
        <taxon>Ixodoidea</taxon>
        <taxon>Ixodidae</taxon>
        <taxon>Haemaphysalinae</taxon>
        <taxon>Haemaphysalis</taxon>
    </lineage>
</organism>
<proteinExistence type="predicted"/>
<reference evidence="4 5" key="1">
    <citation type="journal article" date="2020" name="Cell">
        <title>Large-Scale Comparative Analyses of Tick Genomes Elucidate Their Genetic Diversity and Vector Capacities.</title>
        <authorList>
            <consortium name="Tick Genome and Microbiome Consortium (TIGMIC)"/>
            <person name="Jia N."/>
            <person name="Wang J."/>
            <person name="Shi W."/>
            <person name="Du L."/>
            <person name="Sun Y."/>
            <person name="Zhan W."/>
            <person name="Jiang J.F."/>
            <person name="Wang Q."/>
            <person name="Zhang B."/>
            <person name="Ji P."/>
            <person name="Bell-Sakyi L."/>
            <person name="Cui X.M."/>
            <person name="Yuan T.T."/>
            <person name="Jiang B.G."/>
            <person name="Yang W.F."/>
            <person name="Lam T.T."/>
            <person name="Chang Q.C."/>
            <person name="Ding S.J."/>
            <person name="Wang X.J."/>
            <person name="Zhu J.G."/>
            <person name="Ruan X.D."/>
            <person name="Zhao L."/>
            <person name="Wei J.T."/>
            <person name="Ye R.Z."/>
            <person name="Que T.C."/>
            <person name="Du C.H."/>
            <person name="Zhou Y.H."/>
            <person name="Cheng J.X."/>
            <person name="Dai P.F."/>
            <person name="Guo W.B."/>
            <person name="Han X.H."/>
            <person name="Huang E.J."/>
            <person name="Li L.F."/>
            <person name="Wei W."/>
            <person name="Gao Y.C."/>
            <person name="Liu J.Z."/>
            <person name="Shao H.Z."/>
            <person name="Wang X."/>
            <person name="Wang C.C."/>
            <person name="Yang T.C."/>
            <person name="Huo Q.B."/>
            <person name="Li W."/>
            <person name="Chen H.Y."/>
            <person name="Chen S.E."/>
            <person name="Zhou L.G."/>
            <person name="Ni X.B."/>
            <person name="Tian J.H."/>
            <person name="Sheng Y."/>
            <person name="Liu T."/>
            <person name="Pan Y.S."/>
            <person name="Xia L.Y."/>
            <person name="Li J."/>
            <person name="Zhao F."/>
            <person name="Cao W.C."/>
        </authorList>
    </citation>
    <scope>NUCLEOTIDE SEQUENCE [LARGE SCALE GENOMIC DNA]</scope>
    <source>
        <strain evidence="4">HaeL-2018</strain>
    </source>
</reference>
<dbReference type="SMART" id="SM00343">
    <property type="entry name" value="ZnF_C2HC"/>
    <property type="match status" value="1"/>
</dbReference>